<sequence length="79" mass="8604">MYVEAIERLVREGARRMRLYAMPTASGVCAVMACDDRGVLLVAAMPTADVARLASSIPVYVWTRAGYRLLSVTSLSVKP</sequence>
<evidence type="ECO:0000313" key="1">
    <source>
        <dbReference type="EMBL" id="HER95675.1"/>
    </source>
</evidence>
<organism evidence="1">
    <name type="scientific">Rhodothermus marinus</name>
    <name type="common">Rhodothermus obamensis</name>
    <dbReference type="NCBI Taxonomy" id="29549"/>
    <lineage>
        <taxon>Bacteria</taxon>
        <taxon>Pseudomonadati</taxon>
        <taxon>Rhodothermota</taxon>
        <taxon>Rhodothermia</taxon>
        <taxon>Rhodothermales</taxon>
        <taxon>Rhodothermaceae</taxon>
        <taxon>Rhodothermus</taxon>
    </lineage>
</organism>
<proteinExistence type="predicted"/>
<dbReference type="EMBL" id="DSGB01000004">
    <property type="protein sequence ID" value="HER95675.1"/>
    <property type="molecule type" value="Genomic_DNA"/>
</dbReference>
<gene>
    <name evidence="1" type="ORF">ENO59_04045</name>
</gene>
<name>A0A7V2F6U7_RHOMR</name>
<dbReference type="AlphaFoldDB" id="A0A7V2F6U7"/>
<reference evidence="1" key="1">
    <citation type="journal article" date="2020" name="mSystems">
        <title>Genome- and Community-Level Interaction Insights into Carbon Utilization and Element Cycling Functions of Hydrothermarchaeota in Hydrothermal Sediment.</title>
        <authorList>
            <person name="Zhou Z."/>
            <person name="Liu Y."/>
            <person name="Xu W."/>
            <person name="Pan J."/>
            <person name="Luo Z.H."/>
            <person name="Li M."/>
        </authorList>
    </citation>
    <scope>NUCLEOTIDE SEQUENCE [LARGE SCALE GENOMIC DNA]</scope>
    <source>
        <strain evidence="1">SpSt-143</strain>
    </source>
</reference>
<protein>
    <submittedName>
        <fullName evidence="1">Uncharacterized protein</fullName>
    </submittedName>
</protein>
<comment type="caution">
    <text evidence="1">The sequence shown here is derived from an EMBL/GenBank/DDBJ whole genome shotgun (WGS) entry which is preliminary data.</text>
</comment>
<accession>A0A7V2F6U7</accession>